<dbReference type="RefSeq" id="WP_024734095.1">
    <property type="nucleotide sequence ID" value="NZ_CP094681.1"/>
</dbReference>
<dbReference type="EMBL" id="QVLX01000013">
    <property type="protein sequence ID" value="RGE84633.1"/>
    <property type="molecule type" value="Genomic_DNA"/>
</dbReference>
<name>A0A3E3JYQ4_9FIRM</name>
<reference evidence="1 2" key="1">
    <citation type="submission" date="2018-08" db="EMBL/GenBank/DDBJ databases">
        <title>A genome reference for cultivated species of the human gut microbiota.</title>
        <authorList>
            <person name="Zou Y."/>
            <person name="Xue W."/>
            <person name="Luo G."/>
        </authorList>
    </citation>
    <scope>NUCLEOTIDE SEQUENCE [LARGE SCALE GENOMIC DNA]</scope>
    <source>
        <strain evidence="1 2">AF37-2AT</strain>
    </source>
</reference>
<accession>A0A3E3JYQ4</accession>
<comment type="caution">
    <text evidence="1">The sequence shown here is derived from an EMBL/GenBank/DDBJ whole genome shotgun (WGS) entry which is preliminary data.</text>
</comment>
<evidence type="ECO:0000313" key="2">
    <source>
        <dbReference type="Proteomes" id="UP000261080"/>
    </source>
</evidence>
<dbReference type="Proteomes" id="UP000261080">
    <property type="component" value="Unassembled WGS sequence"/>
</dbReference>
<evidence type="ECO:0008006" key="3">
    <source>
        <dbReference type="Google" id="ProtNLM"/>
    </source>
</evidence>
<dbReference type="SUPFAM" id="SSF102114">
    <property type="entry name" value="Radical SAM enzymes"/>
    <property type="match status" value="1"/>
</dbReference>
<gene>
    <name evidence="1" type="ORF">DW016_14930</name>
</gene>
<dbReference type="OrthoDB" id="3806246at2"/>
<protein>
    <recommendedName>
        <fullName evidence="3">Radical SAM protein</fullName>
    </recommendedName>
</protein>
<organism evidence="1 2">
    <name type="scientific">Sellimonas intestinalis</name>
    <dbReference type="NCBI Taxonomy" id="1653434"/>
    <lineage>
        <taxon>Bacteria</taxon>
        <taxon>Bacillati</taxon>
        <taxon>Bacillota</taxon>
        <taxon>Clostridia</taxon>
        <taxon>Lachnospirales</taxon>
        <taxon>Lachnospiraceae</taxon>
        <taxon>Sellimonas</taxon>
    </lineage>
</organism>
<proteinExistence type="predicted"/>
<evidence type="ECO:0000313" key="1">
    <source>
        <dbReference type="EMBL" id="RGE84633.1"/>
    </source>
</evidence>
<dbReference type="GeneID" id="97194551"/>
<keyword evidence="2" id="KW-1185">Reference proteome</keyword>
<sequence length="362" mass="42365">MSDNKSIALTMEEVCSLAKKYAIPVTDVLLIALNRYGIHAEVPDNRLRFKLKLLTCKGAFYVAVCVNTFLSPFTLHHNKLYLGSEVIGIVFDIEKDTCDSTYFRRNRTELTLNSNMRSRCFGCTFCGTYKLDADDGFDMSSDEKIYEYIEQFMKNNGMANLENLVRLTICTGCFASEERLIEHILSVYRVFQQFGFNKRIRYIGSQIRSEKAMRILSEQIRSFSLSLTVECFTNRERRMRKEKASLSIEEIKEVLARALRYNFSTNYLYIVGLDELEDMKSGIQNLSNKVNRLPVFQIMQNYVSDHEKERVEAAKNIEYYLQARQIIEDCFKTNNYTPRIWENYRGLFYTQYQNKPLPGIRI</sequence>
<dbReference type="InterPro" id="IPR058240">
    <property type="entry name" value="rSAM_sf"/>
</dbReference>
<dbReference type="AlphaFoldDB" id="A0A3E3JYQ4"/>